<dbReference type="InterPro" id="IPR027417">
    <property type="entry name" value="P-loop_NTPase"/>
</dbReference>
<dbReference type="GO" id="GO:0016887">
    <property type="term" value="F:ATP hydrolysis activity"/>
    <property type="evidence" value="ECO:0007669"/>
    <property type="project" value="InterPro"/>
</dbReference>
<dbReference type="SMART" id="SM00382">
    <property type="entry name" value="AAA"/>
    <property type="match status" value="1"/>
</dbReference>
<keyword evidence="6" id="KW-0067">ATP-binding</keyword>
<dbReference type="GO" id="GO:0005886">
    <property type="term" value="C:plasma membrane"/>
    <property type="evidence" value="ECO:0007669"/>
    <property type="project" value="UniProtKB-SubCell"/>
</dbReference>
<accession>A0A0L0KMQ8</accession>
<comment type="subcellular location">
    <subcellularLocation>
        <location evidence="1">Cell membrane</location>
        <topology evidence="1">Peripheral membrane protein</topology>
    </subcellularLocation>
</comment>
<sequence length="358" mass="39582">MSKPSTSAPGEPVADAPDDTFLSVRDLKIHFNTDDGLVKSVDGVSFDVRRGRTLGIVGESGSGKSVTSLGLMGLHRSARNARVSGEVWLDGQELISAHNDEVRRLRGRKMAMIFQDPLSAMHPYYTIGQQIVEAYRVHNEVTKKEARKRAVEMLDRVGIPEPDQRVDGYPHEFSGGMRQRAMIAMALVNNPELLIADEPTTALDVTVQAQILDLIRDLQKEFGSAVIMITHDLGVVAEMADDLLVMYGGRCVERGSAEDVFAEPRHPYTWGLLGSMPRLDRDDTDRLIPIKGAPPSLINIPSGCAFNPRCPYADLPKDNVTRTVRPDLTEVGTGHWAACHLGQEQRERIWNEEIAPKL</sequence>
<dbReference type="RefSeq" id="WP_050369226.1">
    <property type="nucleotide sequence ID" value="NZ_KQ257800.1"/>
</dbReference>
<dbReference type="CDD" id="cd03257">
    <property type="entry name" value="ABC_NikE_OppD_transporters"/>
    <property type="match status" value="1"/>
</dbReference>
<evidence type="ECO:0000256" key="1">
    <source>
        <dbReference type="ARBA" id="ARBA00004202"/>
    </source>
</evidence>
<comment type="caution">
    <text evidence="9">The sequence shown here is derived from an EMBL/GenBank/DDBJ whole genome shotgun (WGS) entry which is preliminary data.</text>
</comment>
<dbReference type="PANTHER" id="PTHR43297">
    <property type="entry name" value="OLIGOPEPTIDE TRANSPORT ATP-BINDING PROTEIN APPD"/>
    <property type="match status" value="1"/>
</dbReference>
<organism evidence="9 10">
    <name type="scientific">Streptomyces acidiscabies</name>
    <dbReference type="NCBI Taxonomy" id="42234"/>
    <lineage>
        <taxon>Bacteria</taxon>
        <taxon>Bacillati</taxon>
        <taxon>Actinomycetota</taxon>
        <taxon>Actinomycetes</taxon>
        <taxon>Kitasatosporales</taxon>
        <taxon>Streptomycetaceae</taxon>
        <taxon>Streptomyces</taxon>
    </lineage>
</organism>
<evidence type="ECO:0000259" key="8">
    <source>
        <dbReference type="PROSITE" id="PS50893"/>
    </source>
</evidence>
<dbReference type="Gene3D" id="3.40.50.300">
    <property type="entry name" value="P-loop containing nucleotide triphosphate hydrolases"/>
    <property type="match status" value="1"/>
</dbReference>
<evidence type="ECO:0000256" key="7">
    <source>
        <dbReference type="ARBA" id="ARBA00023136"/>
    </source>
</evidence>
<evidence type="ECO:0000313" key="10">
    <source>
        <dbReference type="Proteomes" id="UP000037151"/>
    </source>
</evidence>
<gene>
    <name evidence="9" type="ORF">IQ63_02775</name>
</gene>
<keyword evidence="5" id="KW-0547">Nucleotide-binding</keyword>
<name>A0A0L0KMQ8_9ACTN</name>
<evidence type="ECO:0000256" key="5">
    <source>
        <dbReference type="ARBA" id="ARBA00022741"/>
    </source>
</evidence>
<dbReference type="InterPro" id="IPR003593">
    <property type="entry name" value="AAA+_ATPase"/>
</dbReference>
<dbReference type="OrthoDB" id="3508321at2"/>
<keyword evidence="3" id="KW-0813">Transport</keyword>
<evidence type="ECO:0000313" key="9">
    <source>
        <dbReference type="EMBL" id="KND39507.1"/>
    </source>
</evidence>
<reference evidence="10" key="1">
    <citation type="submission" date="2014-07" db="EMBL/GenBank/DDBJ databases">
        <title>Genome sequencing of plant-pathogenic Streptomyces species.</title>
        <authorList>
            <person name="Harrison J."/>
            <person name="Sapp M."/>
            <person name="Thwaites R."/>
            <person name="Studholme D.J."/>
        </authorList>
    </citation>
    <scope>NUCLEOTIDE SEQUENCE [LARGE SCALE GENOMIC DNA]</scope>
    <source>
        <strain evidence="10">NCPPB 4445</strain>
    </source>
</reference>
<comment type="similarity">
    <text evidence="2">Belongs to the ABC transporter superfamily.</text>
</comment>
<evidence type="ECO:0000256" key="4">
    <source>
        <dbReference type="ARBA" id="ARBA00022475"/>
    </source>
</evidence>
<dbReference type="SUPFAM" id="SSF52540">
    <property type="entry name" value="P-loop containing nucleoside triphosphate hydrolases"/>
    <property type="match status" value="1"/>
</dbReference>
<dbReference type="GO" id="GO:0005524">
    <property type="term" value="F:ATP binding"/>
    <property type="evidence" value="ECO:0007669"/>
    <property type="project" value="UniProtKB-KW"/>
</dbReference>
<evidence type="ECO:0000256" key="2">
    <source>
        <dbReference type="ARBA" id="ARBA00005417"/>
    </source>
</evidence>
<dbReference type="AlphaFoldDB" id="A0A0L0KMQ8"/>
<dbReference type="InterPro" id="IPR003439">
    <property type="entry name" value="ABC_transporter-like_ATP-bd"/>
</dbReference>
<dbReference type="GO" id="GO:0015833">
    <property type="term" value="P:peptide transport"/>
    <property type="evidence" value="ECO:0007669"/>
    <property type="project" value="InterPro"/>
</dbReference>
<dbReference type="PANTHER" id="PTHR43297:SF2">
    <property type="entry name" value="DIPEPTIDE TRANSPORT ATP-BINDING PROTEIN DPPD"/>
    <property type="match status" value="1"/>
</dbReference>
<evidence type="ECO:0000256" key="6">
    <source>
        <dbReference type="ARBA" id="ARBA00022840"/>
    </source>
</evidence>
<dbReference type="EMBL" id="JPPY01000022">
    <property type="protein sequence ID" value="KND39507.1"/>
    <property type="molecule type" value="Genomic_DNA"/>
</dbReference>
<dbReference type="PROSITE" id="PS00211">
    <property type="entry name" value="ABC_TRANSPORTER_1"/>
    <property type="match status" value="1"/>
</dbReference>
<dbReference type="NCBIfam" id="TIGR01727">
    <property type="entry name" value="oligo_HPY"/>
    <property type="match status" value="1"/>
</dbReference>
<dbReference type="FunFam" id="3.40.50.300:FF:000016">
    <property type="entry name" value="Oligopeptide ABC transporter ATP-binding component"/>
    <property type="match status" value="1"/>
</dbReference>
<dbReference type="InterPro" id="IPR013563">
    <property type="entry name" value="Oligopep_ABC_C"/>
</dbReference>
<dbReference type="Pfam" id="PF00005">
    <property type="entry name" value="ABC_tran"/>
    <property type="match status" value="1"/>
</dbReference>
<dbReference type="Pfam" id="PF08352">
    <property type="entry name" value="oligo_HPY"/>
    <property type="match status" value="1"/>
</dbReference>
<protein>
    <submittedName>
        <fullName evidence="9">Peptide ABC transporter ATPase</fullName>
    </submittedName>
</protein>
<dbReference type="PROSITE" id="PS50893">
    <property type="entry name" value="ABC_TRANSPORTER_2"/>
    <property type="match status" value="1"/>
</dbReference>
<dbReference type="PATRIC" id="fig|42234.21.peg.574"/>
<proteinExistence type="inferred from homology"/>
<dbReference type="InterPro" id="IPR050388">
    <property type="entry name" value="ABC_Ni/Peptide_Import"/>
</dbReference>
<keyword evidence="7" id="KW-0472">Membrane</keyword>
<dbReference type="Proteomes" id="UP000037151">
    <property type="component" value="Unassembled WGS sequence"/>
</dbReference>
<evidence type="ECO:0000256" key="3">
    <source>
        <dbReference type="ARBA" id="ARBA00022448"/>
    </source>
</evidence>
<feature type="domain" description="ABC transporter" evidence="8">
    <location>
        <begin position="24"/>
        <end position="273"/>
    </location>
</feature>
<keyword evidence="4" id="KW-1003">Cell membrane</keyword>
<dbReference type="InterPro" id="IPR017871">
    <property type="entry name" value="ABC_transporter-like_CS"/>
</dbReference>